<protein>
    <submittedName>
        <fullName evidence="2">Uncharacterized protein</fullName>
    </submittedName>
</protein>
<evidence type="ECO:0000313" key="3">
    <source>
        <dbReference type="Proteomes" id="UP001246690"/>
    </source>
</evidence>
<keyword evidence="3" id="KW-1185">Reference proteome</keyword>
<evidence type="ECO:0000313" key="2">
    <source>
        <dbReference type="EMBL" id="WMY75598.1"/>
    </source>
</evidence>
<gene>
    <name evidence="2" type="ORF">RHD99_06530</name>
</gene>
<keyword evidence="1" id="KW-0812">Transmembrane</keyword>
<sequence length="133" mass="15544">MEDNNNDAVNTGALQSLLVQQTLDSWRFFLLFSVPPMVWAFFKAPSDLTRVVIVLLCGIVWFGCWRLWLDTRYFRVVNEENNLQAGEALSFIWQREKLKTFSLAERQQGALKQCRRTMWVAGALWVVWLMALI</sequence>
<dbReference type="RefSeq" id="WP_309878026.1">
    <property type="nucleotide sequence ID" value="NZ_CP133838.1"/>
</dbReference>
<dbReference type="Proteomes" id="UP001246690">
    <property type="component" value="Chromosome"/>
</dbReference>
<accession>A0ABY9SE30</accession>
<proteinExistence type="predicted"/>
<reference evidence="2 3" key="1">
    <citation type="submission" date="2023-09" db="EMBL/GenBank/DDBJ databases">
        <title>Buttiauxella selenatireducens sp. nov., isolated from the rhizosphere of Cardamine hupingshanesis.</title>
        <authorList>
            <person name="Zhang S."/>
            <person name="Xu Z."/>
            <person name="Wang H."/>
            <person name="Guo Y."/>
        </authorList>
    </citation>
    <scope>NUCLEOTIDE SEQUENCE [LARGE SCALE GENOMIC DNA]</scope>
    <source>
        <strain evidence="2 3">R73</strain>
    </source>
</reference>
<organism evidence="2 3">
    <name type="scientific">Buttiauxella selenatireducens</name>
    <dbReference type="NCBI Taxonomy" id="3073902"/>
    <lineage>
        <taxon>Bacteria</taxon>
        <taxon>Pseudomonadati</taxon>
        <taxon>Pseudomonadota</taxon>
        <taxon>Gammaproteobacteria</taxon>
        <taxon>Enterobacterales</taxon>
        <taxon>Enterobacteriaceae</taxon>
        <taxon>Buttiauxella</taxon>
    </lineage>
</organism>
<keyword evidence="1" id="KW-0472">Membrane</keyword>
<dbReference type="EMBL" id="CP133838">
    <property type="protein sequence ID" value="WMY75598.1"/>
    <property type="molecule type" value="Genomic_DNA"/>
</dbReference>
<keyword evidence="1" id="KW-1133">Transmembrane helix</keyword>
<name>A0ABY9SE30_9ENTR</name>
<feature type="transmembrane region" description="Helical" evidence="1">
    <location>
        <begin position="48"/>
        <end position="69"/>
    </location>
</feature>
<evidence type="ECO:0000256" key="1">
    <source>
        <dbReference type="SAM" id="Phobius"/>
    </source>
</evidence>